<reference evidence="3 4" key="1">
    <citation type="journal article" date="2019" name="Sci. Rep.">
        <title>Extended insight into the Mycobacterium chelonae-abscessus complex through whole genome sequencing of Mycobacterium salmoniphilum outbreak and Mycobacterium salmoniphilum-like strains.</title>
        <authorList>
            <person name="Behra P.R.K."/>
            <person name="Das S."/>
            <person name="Pettersson B.M.F."/>
            <person name="Shirreff L."/>
            <person name="DuCote T."/>
            <person name="Jacobsson K.G."/>
            <person name="Ennis D.G."/>
            <person name="Kirsebom L.A."/>
        </authorList>
    </citation>
    <scope>NUCLEOTIDE SEQUENCE [LARGE SCALE GENOMIC DNA]</scope>
    <source>
        <strain evidence="3 4">DE 4585</strain>
    </source>
</reference>
<keyword evidence="1" id="KW-0732">Signal</keyword>
<proteinExistence type="predicted"/>
<evidence type="ECO:0000256" key="1">
    <source>
        <dbReference type="SAM" id="SignalP"/>
    </source>
</evidence>
<sequence precursor="true">MRQLRSVAIAAAAITLAGCHANASVKKVNQISAEHLAQGLRDAAKARQNIVLQNVDCNGPLDGVVNATQSCTVVDDEGTKYDVLVTTTSVDGTNIKFHYTADQISKTPSDKA</sequence>
<organism evidence="3 4">
    <name type="scientific">Mycobacteroides salmoniphilum</name>
    <dbReference type="NCBI Taxonomy" id="404941"/>
    <lineage>
        <taxon>Bacteria</taxon>
        <taxon>Bacillati</taxon>
        <taxon>Actinomycetota</taxon>
        <taxon>Actinomycetes</taxon>
        <taxon>Mycobacteriales</taxon>
        <taxon>Mycobacteriaceae</taxon>
        <taxon>Mycobacteroides</taxon>
    </lineage>
</organism>
<dbReference type="Pfam" id="PF14230">
    <property type="entry name" value="DUF4333"/>
    <property type="match status" value="1"/>
</dbReference>
<feature type="chain" id="PRO_5020710987" description="DUF4333 domain-containing protein" evidence="1">
    <location>
        <begin position="24"/>
        <end position="112"/>
    </location>
</feature>
<dbReference type="EMBL" id="PECH01000007">
    <property type="protein sequence ID" value="TDZ82127.1"/>
    <property type="molecule type" value="Genomic_DNA"/>
</dbReference>
<accession>A0A4R8S3D0</accession>
<dbReference type="Proteomes" id="UP000295117">
    <property type="component" value="Unassembled WGS sequence"/>
</dbReference>
<evidence type="ECO:0000259" key="2">
    <source>
        <dbReference type="Pfam" id="PF14230"/>
    </source>
</evidence>
<evidence type="ECO:0000313" key="3">
    <source>
        <dbReference type="EMBL" id="TDZ82127.1"/>
    </source>
</evidence>
<comment type="caution">
    <text evidence="3">The sequence shown here is derived from an EMBL/GenBank/DDBJ whole genome shotgun (WGS) entry which is preliminary data.</text>
</comment>
<dbReference type="AlphaFoldDB" id="A0A4R8S3D0"/>
<feature type="signal peptide" evidence="1">
    <location>
        <begin position="1"/>
        <end position="23"/>
    </location>
</feature>
<dbReference type="InterPro" id="IPR025637">
    <property type="entry name" value="DUF4333"/>
</dbReference>
<name>A0A4R8S3D0_9MYCO</name>
<protein>
    <recommendedName>
        <fullName evidence="2">DUF4333 domain-containing protein</fullName>
    </recommendedName>
</protein>
<evidence type="ECO:0000313" key="4">
    <source>
        <dbReference type="Proteomes" id="UP000295117"/>
    </source>
</evidence>
<dbReference type="PROSITE" id="PS51257">
    <property type="entry name" value="PROKAR_LIPOPROTEIN"/>
    <property type="match status" value="1"/>
</dbReference>
<feature type="domain" description="DUF4333" evidence="2">
    <location>
        <begin position="16"/>
        <end position="92"/>
    </location>
</feature>
<gene>
    <name evidence="3" type="ORF">DE4585_02656</name>
</gene>
<dbReference type="RefSeq" id="WP_191989076.1">
    <property type="nucleotide sequence ID" value="NZ_PECH01000007.1"/>
</dbReference>